<evidence type="ECO:0000313" key="1">
    <source>
        <dbReference type="EMBL" id="ESA23940.1"/>
    </source>
</evidence>
<accession>U9UU75</accession>
<dbReference type="AlphaFoldDB" id="U9UU75"/>
<protein>
    <submittedName>
        <fullName evidence="1">Uncharacterized protein</fullName>
    </submittedName>
</protein>
<proteinExistence type="predicted"/>
<gene>
    <name evidence="1" type="ORF">GLOINDRAFT_90682</name>
</gene>
<organism evidence="1">
    <name type="scientific">Rhizophagus irregularis (strain DAOM 181602 / DAOM 197198 / MUCL 43194)</name>
    <name type="common">Arbuscular mycorrhizal fungus</name>
    <name type="synonym">Glomus intraradices</name>
    <dbReference type="NCBI Taxonomy" id="747089"/>
    <lineage>
        <taxon>Eukaryota</taxon>
        <taxon>Fungi</taxon>
        <taxon>Fungi incertae sedis</taxon>
        <taxon>Mucoromycota</taxon>
        <taxon>Glomeromycotina</taxon>
        <taxon>Glomeromycetes</taxon>
        <taxon>Glomerales</taxon>
        <taxon>Glomeraceae</taxon>
        <taxon>Rhizophagus</taxon>
    </lineage>
</organism>
<dbReference type="HOGENOM" id="CLU_2293116_0_0_1"/>
<sequence>MIFIFLNVVDMNPEINRIISELNDLLWYGILNEDRVFGRELAISFRKQTFVSFFLIFYDSAFDTFIMWFWFGFLVVSYDTSILLFRKCSLTLIFENQSSGL</sequence>
<name>U9UU75_RHIID</name>
<reference evidence="1" key="1">
    <citation type="submission" date="2013-07" db="EMBL/GenBank/DDBJ databases">
        <title>The genome of an arbuscular mycorrhizal fungus provides insights into the evolution of the oldest plant symbiosis.</title>
        <authorList>
            <consortium name="DOE Joint Genome Institute"/>
            <person name="Tisserant E."/>
            <person name="Malbreil M."/>
            <person name="Kuo A."/>
            <person name="Kohler A."/>
            <person name="Symeonidi A."/>
            <person name="Balestrini R."/>
            <person name="Charron P."/>
            <person name="Duensing N."/>
            <person name="Frei-dit-Frey N."/>
            <person name="Gianinazzi-Pearson V."/>
            <person name="Gilbert B."/>
            <person name="Handa Y."/>
            <person name="Hijri M."/>
            <person name="Kaul R."/>
            <person name="Kawaguchi M."/>
            <person name="Krajinski F."/>
            <person name="Lammers P."/>
            <person name="Lapierre D."/>
            <person name="Masclaux F.G."/>
            <person name="Murat C."/>
            <person name="Morin E."/>
            <person name="Ndikumana S."/>
            <person name="Pagni M."/>
            <person name="Petitpierre D."/>
            <person name="Requena N."/>
            <person name="Rosikiewicz P."/>
            <person name="Riley R."/>
            <person name="Saito K."/>
            <person name="San Clemente H."/>
            <person name="Shapiro H."/>
            <person name="van Tuinen D."/>
            <person name="Becard G."/>
            <person name="Bonfante P."/>
            <person name="Paszkowski U."/>
            <person name="Shachar-Hill Y."/>
            <person name="Young J.P."/>
            <person name="Sanders I.R."/>
            <person name="Henrissat B."/>
            <person name="Rensing S.A."/>
            <person name="Grigoriev I.V."/>
            <person name="Corradi N."/>
            <person name="Roux C."/>
            <person name="Martin F."/>
        </authorList>
    </citation>
    <scope>NUCLEOTIDE SEQUENCE</scope>
    <source>
        <strain evidence="1">DAOM 197198</strain>
    </source>
</reference>
<dbReference type="EMBL" id="KI274355">
    <property type="protein sequence ID" value="ESA23940.1"/>
    <property type="molecule type" value="Genomic_DNA"/>
</dbReference>